<reference evidence="3 4" key="1">
    <citation type="submission" date="2015-01" db="EMBL/GenBank/DDBJ databases">
        <title>Genome of allotetraploid Gossypium barbadense reveals genomic plasticity and fiber elongation in cotton evolution.</title>
        <authorList>
            <person name="Chen X."/>
            <person name="Liu X."/>
            <person name="Zhao B."/>
            <person name="Zheng H."/>
            <person name="Hu Y."/>
            <person name="Lu G."/>
            <person name="Yang C."/>
            <person name="Chen J."/>
            <person name="Shan C."/>
            <person name="Zhang L."/>
            <person name="Zhou Y."/>
            <person name="Wang L."/>
            <person name="Guo W."/>
            <person name="Bai Y."/>
            <person name="Ruan J."/>
            <person name="Shangguan X."/>
            <person name="Mao Y."/>
            <person name="Jiang J."/>
            <person name="Zhu Y."/>
            <person name="Lei J."/>
            <person name="Kang H."/>
            <person name="Chen S."/>
            <person name="He X."/>
            <person name="Wang R."/>
            <person name="Wang Y."/>
            <person name="Chen J."/>
            <person name="Wang L."/>
            <person name="Yu S."/>
            <person name="Wang B."/>
            <person name="Wei J."/>
            <person name="Song S."/>
            <person name="Lu X."/>
            <person name="Gao Z."/>
            <person name="Gu W."/>
            <person name="Deng X."/>
            <person name="Ma D."/>
            <person name="Wang S."/>
            <person name="Liang W."/>
            <person name="Fang L."/>
            <person name="Cai C."/>
            <person name="Zhu X."/>
            <person name="Zhou B."/>
            <person name="Zhang Y."/>
            <person name="Chen Z."/>
            <person name="Xu S."/>
            <person name="Zhu R."/>
            <person name="Wang S."/>
            <person name="Zhang T."/>
            <person name="Zhao G."/>
        </authorList>
    </citation>
    <scope>NUCLEOTIDE SEQUENCE [LARGE SCALE GENOMIC DNA]</scope>
    <source>
        <strain evidence="4">cv. Xinhai21</strain>
        <tissue evidence="3">Leaf</tissue>
    </source>
</reference>
<dbReference type="InterPro" id="IPR052439">
    <property type="entry name" value="F-box/Kelch-repeat"/>
</dbReference>
<dbReference type="Proteomes" id="UP000239757">
    <property type="component" value="Unassembled WGS sequence"/>
</dbReference>
<dbReference type="PANTHER" id="PTHR46122">
    <property type="entry name" value="GALACTOSE OXIDASE/KELCH REPEAT PROTEIN-RELATED"/>
    <property type="match status" value="1"/>
</dbReference>
<dbReference type="EMBL" id="KZ666178">
    <property type="protein sequence ID" value="PPR95813.1"/>
    <property type="molecule type" value="Genomic_DNA"/>
</dbReference>
<dbReference type="SUPFAM" id="SSF117281">
    <property type="entry name" value="Kelch motif"/>
    <property type="match status" value="1"/>
</dbReference>
<evidence type="ECO:0000256" key="1">
    <source>
        <dbReference type="ARBA" id="ARBA00022441"/>
    </source>
</evidence>
<protein>
    <submittedName>
        <fullName evidence="3">Uncharacterized protein</fullName>
    </submittedName>
</protein>
<keyword evidence="2" id="KW-0677">Repeat</keyword>
<sequence>MNKARRMCSAVFMEGKFYVIGGIGVESLKTITFEEVYDLKTKTWSKIPNMYPAPNEGAEPTGEPLTIEAPPLVAVVLGKKTLVEIKLSAPSID</sequence>
<evidence type="ECO:0000313" key="4">
    <source>
        <dbReference type="Proteomes" id="UP000239757"/>
    </source>
</evidence>
<organism evidence="3 4">
    <name type="scientific">Gossypium barbadense</name>
    <name type="common">Sea Island cotton</name>
    <name type="synonym">Hibiscus barbadensis</name>
    <dbReference type="NCBI Taxonomy" id="3634"/>
    <lineage>
        <taxon>Eukaryota</taxon>
        <taxon>Viridiplantae</taxon>
        <taxon>Streptophyta</taxon>
        <taxon>Embryophyta</taxon>
        <taxon>Tracheophyta</taxon>
        <taxon>Spermatophyta</taxon>
        <taxon>Magnoliopsida</taxon>
        <taxon>eudicotyledons</taxon>
        <taxon>Gunneridae</taxon>
        <taxon>Pentapetalae</taxon>
        <taxon>rosids</taxon>
        <taxon>malvids</taxon>
        <taxon>Malvales</taxon>
        <taxon>Malvaceae</taxon>
        <taxon>Malvoideae</taxon>
        <taxon>Gossypium</taxon>
    </lineage>
</organism>
<accession>A0A2P5WXK2</accession>
<keyword evidence="1" id="KW-0880">Kelch repeat</keyword>
<dbReference type="InterPro" id="IPR006652">
    <property type="entry name" value="Kelch_1"/>
</dbReference>
<dbReference type="AlphaFoldDB" id="A0A2P5WXK2"/>
<dbReference type="GO" id="GO:0005634">
    <property type="term" value="C:nucleus"/>
    <property type="evidence" value="ECO:0007669"/>
    <property type="project" value="UniProtKB-ARBA"/>
</dbReference>
<dbReference type="InterPro" id="IPR015915">
    <property type="entry name" value="Kelch-typ_b-propeller"/>
</dbReference>
<name>A0A2P5WXK2_GOSBA</name>
<gene>
    <name evidence="3" type="ORF">GOBAR_AA24861</name>
</gene>
<evidence type="ECO:0000313" key="3">
    <source>
        <dbReference type="EMBL" id="PPR95813.1"/>
    </source>
</evidence>
<dbReference type="OrthoDB" id="191037at2759"/>
<proteinExistence type="predicted"/>
<dbReference type="PANTHER" id="PTHR46122:SF9">
    <property type="entry name" value="F-BOX_KELCH-REPEAT PROTEIN"/>
    <property type="match status" value="1"/>
</dbReference>
<evidence type="ECO:0000256" key="2">
    <source>
        <dbReference type="ARBA" id="ARBA00022737"/>
    </source>
</evidence>
<dbReference type="Gene3D" id="2.120.10.80">
    <property type="entry name" value="Kelch-type beta propeller"/>
    <property type="match status" value="1"/>
</dbReference>
<dbReference type="Pfam" id="PF01344">
    <property type="entry name" value="Kelch_1"/>
    <property type="match status" value="1"/>
</dbReference>